<organism evidence="1 2">
    <name type="scientific">Intestinimonas butyriciproducens</name>
    <dbReference type="NCBI Taxonomy" id="1297617"/>
    <lineage>
        <taxon>Bacteria</taxon>
        <taxon>Bacillati</taxon>
        <taxon>Bacillota</taxon>
        <taxon>Clostridia</taxon>
        <taxon>Eubacteriales</taxon>
        <taxon>Intestinimonas</taxon>
    </lineage>
</organism>
<protein>
    <submittedName>
        <fullName evidence="1">Uncharacterized protein</fullName>
    </submittedName>
</protein>
<dbReference type="AlphaFoldDB" id="A0A0S2W6T6"/>
<sequence>MPILPKRGAKNPKHLMPQGVSDFWTVGGRTAGRREDF</sequence>
<dbReference type="Proteomes" id="UP000064844">
    <property type="component" value="Chromosome"/>
</dbReference>
<reference evidence="2" key="2">
    <citation type="submission" date="2015-04" db="EMBL/GenBank/DDBJ databases">
        <title>A butyrogenic pathway from the amino acid lysine in a human gut commensal.</title>
        <authorList>
            <person name="de Vos W.M."/>
            <person name="Bui N.T.P."/>
            <person name="Plugge C.M."/>
            <person name="Ritari J."/>
        </authorList>
    </citation>
    <scope>NUCLEOTIDE SEQUENCE [LARGE SCALE GENOMIC DNA]</scope>
    <source>
        <strain evidence="2">AF211</strain>
    </source>
</reference>
<evidence type="ECO:0000313" key="1">
    <source>
        <dbReference type="EMBL" id="ALP95061.1"/>
    </source>
</evidence>
<reference evidence="1 2" key="1">
    <citation type="journal article" date="2015" name="Nat. Commun.">
        <title>Production of butyrate from lysine and the Amadori product fructoselysine by a human gut commensal.</title>
        <authorList>
            <person name="Bui T.P."/>
            <person name="Ritari J."/>
            <person name="Boeren S."/>
            <person name="de Waard P."/>
            <person name="Plugge C.M."/>
            <person name="de Vos W.M."/>
        </authorList>
    </citation>
    <scope>NUCLEOTIDE SEQUENCE [LARGE SCALE GENOMIC DNA]</scope>
    <source>
        <strain evidence="1 2">AF211</strain>
    </source>
</reference>
<proteinExistence type="predicted"/>
<evidence type="ECO:0000313" key="2">
    <source>
        <dbReference type="Proteomes" id="UP000064844"/>
    </source>
</evidence>
<dbReference type="STRING" id="1297617.IB211_02670c"/>
<name>A0A0S2W6T6_9FIRM</name>
<dbReference type="EMBL" id="CP011307">
    <property type="protein sequence ID" value="ALP95061.1"/>
    <property type="molecule type" value="Genomic_DNA"/>
</dbReference>
<dbReference type="KEGG" id="ibu:IB211_02670c"/>
<keyword evidence="2" id="KW-1185">Reference proteome</keyword>
<accession>A0A0S2W6T6</accession>
<gene>
    <name evidence="1" type="ORF">IB211_02670c</name>
</gene>